<dbReference type="EMBL" id="WOFE01000003">
    <property type="protein sequence ID" value="MBM5571739.1"/>
    <property type="molecule type" value="Genomic_DNA"/>
</dbReference>
<keyword evidence="9" id="KW-1185">Reference proteome</keyword>
<dbReference type="InterPro" id="IPR014729">
    <property type="entry name" value="Rossmann-like_a/b/a_fold"/>
</dbReference>
<evidence type="ECO:0000313" key="8">
    <source>
        <dbReference type="EMBL" id="MBM5571739.1"/>
    </source>
</evidence>
<dbReference type="Proteomes" id="UP001195660">
    <property type="component" value="Unassembled WGS sequence"/>
</dbReference>
<evidence type="ECO:0000259" key="7">
    <source>
        <dbReference type="PROSITE" id="PS51645"/>
    </source>
</evidence>
<dbReference type="InterPro" id="IPR002081">
    <property type="entry name" value="Cryptochrome/DNA_photolyase_1"/>
</dbReference>
<comment type="function">
    <text evidence="6">May have a photoreceptor function.</text>
</comment>
<dbReference type="SUPFAM" id="SSF52425">
    <property type="entry name" value="Cryptochrome/photolyase, N-terminal domain"/>
    <property type="match status" value="1"/>
</dbReference>
<dbReference type="PANTHER" id="PTHR11455">
    <property type="entry name" value="CRYPTOCHROME"/>
    <property type="match status" value="1"/>
</dbReference>
<evidence type="ECO:0000256" key="5">
    <source>
        <dbReference type="ARBA" id="ARBA00022991"/>
    </source>
</evidence>
<gene>
    <name evidence="8" type="ORF">GM173_09115</name>
</gene>
<dbReference type="PANTHER" id="PTHR11455:SF22">
    <property type="entry name" value="CRYPTOCHROME DASH"/>
    <property type="match status" value="1"/>
</dbReference>
<evidence type="ECO:0000256" key="4">
    <source>
        <dbReference type="ARBA" id="ARBA00022827"/>
    </source>
</evidence>
<accession>A0ABS2CC59</accession>
<comment type="cofactor">
    <cofactor evidence="6">
        <name>(6R)-5,10-methylene-5,6,7,8-tetrahydrofolate</name>
        <dbReference type="ChEBI" id="CHEBI:15636"/>
    </cofactor>
    <text evidence="6">Binds 1 5,10-methenyltetrahydrofolate (MTHF) per subunit.</text>
</comment>
<feature type="domain" description="Photolyase/cryptochrome alpha/beta" evidence="7">
    <location>
        <begin position="2"/>
        <end position="130"/>
    </location>
</feature>
<dbReference type="InterPro" id="IPR014133">
    <property type="entry name" value="Cry_DASH"/>
</dbReference>
<name>A0ABS2CC59_9NEIS</name>
<evidence type="ECO:0000256" key="3">
    <source>
        <dbReference type="ARBA" id="ARBA00022630"/>
    </source>
</evidence>
<keyword evidence="5 6" id="KW-0157">Chromophore</keyword>
<dbReference type="Pfam" id="PF03441">
    <property type="entry name" value="FAD_binding_7"/>
    <property type="match status" value="1"/>
</dbReference>
<organism evidence="8 9">
    <name type="scientific">Deefgea chitinilytica</name>
    <dbReference type="NCBI Taxonomy" id="570276"/>
    <lineage>
        <taxon>Bacteria</taxon>
        <taxon>Pseudomonadati</taxon>
        <taxon>Pseudomonadota</taxon>
        <taxon>Betaproteobacteria</taxon>
        <taxon>Neisseriales</taxon>
        <taxon>Chitinibacteraceae</taxon>
        <taxon>Deefgea</taxon>
    </lineage>
</organism>
<evidence type="ECO:0000313" key="9">
    <source>
        <dbReference type="Proteomes" id="UP001195660"/>
    </source>
</evidence>
<comment type="similarity">
    <text evidence="1 6">Belongs to the DNA photolyase class-1 family.</text>
</comment>
<dbReference type="InterPro" id="IPR036155">
    <property type="entry name" value="Crypto/Photolyase_N_sf"/>
</dbReference>
<protein>
    <recommendedName>
        <fullName evidence="2 6">Cryptochrome DASH</fullName>
    </recommendedName>
</protein>
<dbReference type="InterPro" id="IPR005101">
    <property type="entry name" value="Cryptochr/Photolyase_FAD-bd"/>
</dbReference>
<evidence type="ECO:0000256" key="6">
    <source>
        <dbReference type="RuleBase" id="RU367151"/>
    </source>
</evidence>
<dbReference type="NCBIfam" id="TIGR02765">
    <property type="entry name" value="crypto_DASH"/>
    <property type="match status" value="1"/>
</dbReference>
<dbReference type="PROSITE" id="PS51645">
    <property type="entry name" value="PHR_CRY_ALPHA_BETA"/>
    <property type="match status" value="1"/>
</dbReference>
<proteinExistence type="inferred from homology"/>
<dbReference type="Gene3D" id="3.40.50.620">
    <property type="entry name" value="HUPs"/>
    <property type="match status" value="1"/>
</dbReference>
<dbReference type="PRINTS" id="PR00147">
    <property type="entry name" value="DNAPHOTLYASE"/>
</dbReference>
<evidence type="ECO:0000256" key="2">
    <source>
        <dbReference type="ARBA" id="ARBA00017881"/>
    </source>
</evidence>
<dbReference type="InterPro" id="IPR006050">
    <property type="entry name" value="DNA_photolyase_N"/>
</dbReference>
<reference evidence="8 9" key="1">
    <citation type="submission" date="2019-11" db="EMBL/GenBank/DDBJ databases">
        <title>Novel Deefgea species.</title>
        <authorList>
            <person name="Han J.-H."/>
        </authorList>
    </citation>
    <scope>NUCLEOTIDE SEQUENCE [LARGE SCALE GENOMIC DNA]</scope>
    <source>
        <strain evidence="8 9">LMG 24817</strain>
    </source>
</reference>
<dbReference type="SUPFAM" id="SSF48173">
    <property type="entry name" value="Cryptochrome/photolyase FAD-binding domain"/>
    <property type="match status" value="1"/>
</dbReference>
<dbReference type="RefSeq" id="WP_203571067.1">
    <property type="nucleotide sequence ID" value="NZ_WOFE01000003.1"/>
</dbReference>
<comment type="caution">
    <text evidence="8">The sequence shown here is derived from an EMBL/GenBank/DDBJ whole genome shotgun (WGS) entry which is preliminary data.</text>
</comment>
<dbReference type="InterPro" id="IPR036134">
    <property type="entry name" value="Crypto/Photolyase_FAD-like_sf"/>
</dbReference>
<comment type="cofactor">
    <cofactor evidence="6">
        <name>FAD</name>
        <dbReference type="ChEBI" id="CHEBI:57692"/>
    </cofactor>
    <text evidence="6">Binds 1 FAD per subunit.</text>
</comment>
<sequence>MSSALYWFRNDLRLSDNAALNLACQQATELALVYCLAPDEDTKWGFTRIGKHRKAFLADTLQDLSQECKRLGNQLLIIVGQPSKVLPQLMRQLNTTTLYCESIAAPEEIAQVEALRAQGVTVTTKWQSTLFDPSQLPFAIAQLPATFTPFRQQIEKSGIRAPAPQPSIERLPAPPAAIDSVATVDIQTWAGFALQDARSAFPYHHAQWRGGATTAAAHLQHYIESGLADSYKQTRNGLIGTDYSTKFSPWLASGALSARQINHAIKAHEASEGANESTYWIGFELLWRDYFRFLHLRYGRQLYRANGLNAAATLAHHTENFYRWCQAQTGEPFIDAGMRELTATGYLSNRMRQNVASFLVHQLQCDWRAGAAWFETQLIDYDVYSNQGNWLYLAGCGTDPRANRRFSIEKQIANYDPEHTYLNLWRHSDSPSPAS</sequence>
<dbReference type="Pfam" id="PF00875">
    <property type="entry name" value="DNA_photolyase"/>
    <property type="match status" value="1"/>
</dbReference>
<evidence type="ECO:0000256" key="1">
    <source>
        <dbReference type="ARBA" id="ARBA00005862"/>
    </source>
</evidence>
<dbReference type="Gene3D" id="1.25.40.80">
    <property type="match status" value="1"/>
</dbReference>
<keyword evidence="4 6" id="KW-0274">FAD</keyword>
<keyword evidence="3 6" id="KW-0285">Flavoprotein</keyword>
<dbReference type="Gene3D" id="1.10.579.10">
    <property type="entry name" value="DNA Cyclobutane Dipyrimidine Photolyase, subunit A, domain 3"/>
    <property type="match status" value="1"/>
</dbReference>